<evidence type="ECO:0000259" key="1">
    <source>
        <dbReference type="Pfam" id="PF01370"/>
    </source>
</evidence>
<dbReference type="Gene3D" id="3.40.50.720">
    <property type="entry name" value="NAD(P)-binding Rossmann-like Domain"/>
    <property type="match status" value="1"/>
</dbReference>
<reference evidence="2 3" key="1">
    <citation type="journal article" date="2016" name="Nat. Commun.">
        <title>Thousands of microbial genomes shed light on interconnected biogeochemical processes in an aquifer system.</title>
        <authorList>
            <person name="Anantharaman K."/>
            <person name="Brown C.T."/>
            <person name="Hug L.A."/>
            <person name="Sharon I."/>
            <person name="Castelle C.J."/>
            <person name="Probst A.J."/>
            <person name="Thomas B.C."/>
            <person name="Singh A."/>
            <person name="Wilkins M.J."/>
            <person name="Karaoz U."/>
            <person name="Brodie E.L."/>
            <person name="Williams K.H."/>
            <person name="Hubbard S.S."/>
            <person name="Banfield J.F."/>
        </authorList>
    </citation>
    <scope>NUCLEOTIDE SEQUENCE [LARGE SCALE GENOMIC DNA]</scope>
</reference>
<feature type="domain" description="NAD-dependent epimerase/dehydratase" evidence="1">
    <location>
        <begin position="15"/>
        <end position="248"/>
    </location>
</feature>
<dbReference type="PANTHER" id="PTHR43245">
    <property type="entry name" value="BIFUNCTIONAL POLYMYXIN RESISTANCE PROTEIN ARNA"/>
    <property type="match status" value="1"/>
</dbReference>
<dbReference type="AlphaFoldDB" id="A0A1F5NKD5"/>
<protein>
    <submittedName>
        <fullName evidence="2">UDP-glucose 4-epimerase</fullName>
    </submittedName>
</protein>
<gene>
    <name evidence="2" type="ORF">A2751_03175</name>
</gene>
<evidence type="ECO:0000313" key="3">
    <source>
        <dbReference type="Proteomes" id="UP000176864"/>
    </source>
</evidence>
<evidence type="ECO:0000313" key="2">
    <source>
        <dbReference type="EMBL" id="OGE78139.1"/>
    </source>
</evidence>
<accession>A0A1F5NKD5</accession>
<dbReference type="InterPro" id="IPR001509">
    <property type="entry name" value="Epimerase_deHydtase"/>
</dbReference>
<sequence length="358" mass="39684">MLELQGLLTQKNIKVLVTGNRGYIGSVFTELLLQKGHEVIGYDAGFYDANALADLPKPNRQITKDIRDASAEDFANIEAVVHLAALSNDPLGDLAPNLTEEINFTATVQLAKLASVAGIKRFIYSSTTSIYGIANTQTELDEDSEKKPITVYAKAKWGAEQALQKMGTESFTVVCLRPSTVFGASPSMRCDIVLNNLVGWAYTTGSIEIKSDGTPWRPMVHVRDLSQAFIAALEAPQGLVAGEAFNVGRPDGNFTVRQLAEAAARAVPGSKLYFAQHQALDSRTYRLNFKKILTVLKDYYQPQWDIDRGARELVDFFKKVNFTEEQFHGRVCNRLAHIKFLMENGQLDENLYHTNEAS</sequence>
<dbReference type="PANTHER" id="PTHR43245:SF23">
    <property type="entry name" value="NAD(P)-BINDING DOMAIN-CONTAINING PROTEIN"/>
    <property type="match status" value="1"/>
</dbReference>
<dbReference type="SUPFAM" id="SSF51735">
    <property type="entry name" value="NAD(P)-binding Rossmann-fold domains"/>
    <property type="match status" value="1"/>
</dbReference>
<dbReference type="CDD" id="cd08946">
    <property type="entry name" value="SDR_e"/>
    <property type="match status" value="1"/>
</dbReference>
<dbReference type="STRING" id="1817824.A2751_03175"/>
<comment type="caution">
    <text evidence="2">The sequence shown here is derived from an EMBL/GenBank/DDBJ whole genome shotgun (WGS) entry which is preliminary data.</text>
</comment>
<dbReference type="Pfam" id="PF01370">
    <property type="entry name" value="Epimerase"/>
    <property type="match status" value="1"/>
</dbReference>
<dbReference type="Proteomes" id="UP000176864">
    <property type="component" value="Unassembled WGS sequence"/>
</dbReference>
<dbReference type="InterPro" id="IPR050177">
    <property type="entry name" value="Lipid_A_modif_metabolic_enz"/>
</dbReference>
<proteinExistence type="predicted"/>
<dbReference type="InterPro" id="IPR036291">
    <property type="entry name" value="NAD(P)-bd_dom_sf"/>
</dbReference>
<organism evidence="2 3">
    <name type="scientific">Candidatus Doudnabacteria bacterium RIFCSPHIGHO2_01_FULL_46_14</name>
    <dbReference type="NCBI Taxonomy" id="1817824"/>
    <lineage>
        <taxon>Bacteria</taxon>
        <taxon>Candidatus Doudnaibacteriota</taxon>
    </lineage>
</organism>
<dbReference type="EMBL" id="MFEK01000014">
    <property type="protein sequence ID" value="OGE78139.1"/>
    <property type="molecule type" value="Genomic_DNA"/>
</dbReference>
<name>A0A1F5NKD5_9BACT</name>